<proteinExistence type="predicted"/>
<dbReference type="EMBL" id="LHPI01000013">
    <property type="protein sequence ID" value="KOO06966.1"/>
    <property type="molecule type" value="Genomic_DNA"/>
</dbReference>
<evidence type="ECO:0000313" key="2">
    <source>
        <dbReference type="Proteomes" id="UP000037530"/>
    </source>
</evidence>
<dbReference type="PATRIC" id="fig|171383.3.peg.3035"/>
<reference evidence="2" key="1">
    <citation type="submission" date="2015-08" db="EMBL/GenBank/DDBJ databases">
        <title>Vibrio galatheae sp. nov., a novel member of the Vibrionaceae family isolated from the Solomon Islands.</title>
        <authorList>
            <person name="Giubergia S."/>
            <person name="Machado H."/>
            <person name="Mateiu R.V."/>
            <person name="Gram L."/>
        </authorList>
    </citation>
    <scope>NUCLEOTIDE SEQUENCE [LARGE SCALE GENOMIC DNA]</scope>
    <source>
        <strain evidence="2">DSM 19134</strain>
    </source>
</reference>
<dbReference type="AlphaFoldDB" id="A0A0M0HY19"/>
<protein>
    <submittedName>
        <fullName evidence="1">Uncharacterized protein</fullName>
    </submittedName>
</protein>
<dbReference type="RefSeq" id="WP_053409893.1">
    <property type="nucleotide sequence ID" value="NZ_LHPI01000013.1"/>
</dbReference>
<comment type="caution">
    <text evidence="1">The sequence shown here is derived from an EMBL/GenBank/DDBJ whole genome shotgun (WGS) entry which is preliminary data.</text>
</comment>
<sequence>MKFYYYPTINSAKNSLELAETPEILTYDQHTNSWKHEDGTCYQTAGSTLVPISNDEEKFECLTGHFLIEVTDPYGKKGRFKLQAANDIVDYCSAPGVVCDDEVEGQALADCGIAKPEMEHSFIPHIVSYGFNEVSETKGTMELELYVSEGEPTGEEEIFHWEVL</sequence>
<organism evidence="1 2">
    <name type="scientific">Vibrio hepatarius</name>
    <dbReference type="NCBI Taxonomy" id="171383"/>
    <lineage>
        <taxon>Bacteria</taxon>
        <taxon>Pseudomonadati</taxon>
        <taxon>Pseudomonadota</taxon>
        <taxon>Gammaproteobacteria</taxon>
        <taxon>Vibrionales</taxon>
        <taxon>Vibrionaceae</taxon>
        <taxon>Vibrio</taxon>
        <taxon>Vibrio oreintalis group</taxon>
    </lineage>
</organism>
<dbReference type="Proteomes" id="UP000037530">
    <property type="component" value="Unassembled WGS sequence"/>
</dbReference>
<name>A0A0M0HY19_9VIBR</name>
<accession>A0A0M0HY19</accession>
<dbReference type="STRING" id="171383.AKJ31_14825"/>
<gene>
    <name evidence="1" type="ORF">AKJ31_14825</name>
</gene>
<keyword evidence="2" id="KW-1185">Reference proteome</keyword>
<evidence type="ECO:0000313" key="1">
    <source>
        <dbReference type="EMBL" id="KOO06966.1"/>
    </source>
</evidence>